<gene>
    <name evidence="5" type="ORF">IBG24_08110</name>
</gene>
<dbReference type="PANTHER" id="PTHR33392">
    <property type="entry name" value="POLYISOPRENYL-TEICHOIC ACID--PEPTIDOGLYCAN TEICHOIC ACID TRANSFERASE TAGU"/>
    <property type="match status" value="1"/>
</dbReference>
<dbReference type="PANTHER" id="PTHR33392:SF6">
    <property type="entry name" value="POLYISOPRENYL-TEICHOIC ACID--PEPTIDOGLYCAN TEICHOIC ACID TRANSFERASE TAGU"/>
    <property type="match status" value="1"/>
</dbReference>
<keyword evidence="3" id="KW-0812">Transmembrane</keyword>
<keyword evidence="3" id="KW-1133">Transmembrane helix</keyword>
<accession>A0A8I0ETR5</accession>
<dbReference type="Proteomes" id="UP000620591">
    <property type="component" value="Unassembled WGS sequence"/>
</dbReference>
<reference evidence="5" key="1">
    <citation type="submission" date="2020-09" db="EMBL/GenBank/DDBJ databases">
        <title>Novel species in genus Aeromicrobium.</title>
        <authorList>
            <person name="Zhang G."/>
        </authorList>
    </citation>
    <scope>NUCLEOTIDE SEQUENCE</scope>
    <source>
        <strain evidence="5">Zg-636</strain>
    </source>
</reference>
<feature type="region of interest" description="Disordered" evidence="2">
    <location>
        <begin position="1"/>
        <end position="62"/>
    </location>
</feature>
<comment type="similarity">
    <text evidence="1">Belongs to the LytR/CpsA/Psr (LCP) family.</text>
</comment>
<evidence type="ECO:0000256" key="3">
    <source>
        <dbReference type="SAM" id="Phobius"/>
    </source>
</evidence>
<organism evidence="5 6">
    <name type="scientific">Aeromicrobium senzhongii</name>
    <dbReference type="NCBI Taxonomy" id="2663859"/>
    <lineage>
        <taxon>Bacteria</taxon>
        <taxon>Bacillati</taxon>
        <taxon>Actinomycetota</taxon>
        <taxon>Actinomycetes</taxon>
        <taxon>Propionibacteriales</taxon>
        <taxon>Nocardioidaceae</taxon>
        <taxon>Aeromicrobium</taxon>
    </lineage>
</organism>
<dbReference type="RefSeq" id="WP_187769198.1">
    <property type="nucleotide sequence ID" value="NZ_JACTVM010000002.1"/>
</dbReference>
<name>A0A8I0ETR5_9ACTN</name>
<protein>
    <submittedName>
        <fullName evidence="5">LCP family protein</fullName>
    </submittedName>
</protein>
<dbReference type="EMBL" id="JACTVM010000002">
    <property type="protein sequence ID" value="MBC9226276.1"/>
    <property type="molecule type" value="Genomic_DNA"/>
</dbReference>
<proteinExistence type="inferred from homology"/>
<dbReference type="Gene3D" id="3.40.630.190">
    <property type="entry name" value="LCP protein"/>
    <property type="match status" value="1"/>
</dbReference>
<dbReference type="AlphaFoldDB" id="A0A8I0ETR5"/>
<sequence>MSPSGPTDGDGYDWLYEDESGRHRPRPAAAGSDVPPPNLPPPGSKGSRPRRSKDPREPKQRKPRGRWRLLWLVLVLWLAFLLIVPIVAWSKITKVDATPEGERPEDKATTWLIVGTDKRPKDRSRGRTDTILMLTYGGDGPSVLTSIPRDSQVNIPGHGRTKVNAAYAFGGAPLLVETMEGATGVRIDGYAEIGFVGLRDVVDALGGIEICPDQNIKDKDARLNIKKGCQEVDGKTALAYSRSRKAFGTGDIARGQHQREVIGAIGKAALSPSTVLNPFTYSRVATTVAESLAVGDDVSMFSFARFGWKLARAVGGDGRSCTVPIADLSVQWDRERALKYFGHLKNGTTDQLGDLCTEDGMRD</sequence>
<comment type="caution">
    <text evidence="5">The sequence shown here is derived from an EMBL/GenBank/DDBJ whole genome shotgun (WGS) entry which is preliminary data.</text>
</comment>
<dbReference type="InterPro" id="IPR050922">
    <property type="entry name" value="LytR/CpsA/Psr_CW_biosynth"/>
</dbReference>
<dbReference type="NCBIfam" id="TIGR00350">
    <property type="entry name" value="lytR_cpsA_psr"/>
    <property type="match status" value="1"/>
</dbReference>
<evidence type="ECO:0000313" key="5">
    <source>
        <dbReference type="EMBL" id="MBC9226276.1"/>
    </source>
</evidence>
<evidence type="ECO:0000256" key="2">
    <source>
        <dbReference type="SAM" id="MobiDB-lite"/>
    </source>
</evidence>
<feature type="compositionally biased region" description="Pro residues" evidence="2">
    <location>
        <begin position="34"/>
        <end position="43"/>
    </location>
</feature>
<dbReference type="Pfam" id="PF03816">
    <property type="entry name" value="LytR_cpsA_psr"/>
    <property type="match status" value="1"/>
</dbReference>
<evidence type="ECO:0000259" key="4">
    <source>
        <dbReference type="Pfam" id="PF03816"/>
    </source>
</evidence>
<dbReference type="InterPro" id="IPR004474">
    <property type="entry name" value="LytR_CpsA_psr"/>
</dbReference>
<feature type="domain" description="Cell envelope-related transcriptional attenuator" evidence="4">
    <location>
        <begin position="127"/>
        <end position="267"/>
    </location>
</feature>
<evidence type="ECO:0000256" key="1">
    <source>
        <dbReference type="ARBA" id="ARBA00006068"/>
    </source>
</evidence>
<feature type="transmembrane region" description="Helical" evidence="3">
    <location>
        <begin position="69"/>
        <end position="89"/>
    </location>
</feature>
<evidence type="ECO:0000313" key="6">
    <source>
        <dbReference type="Proteomes" id="UP000620591"/>
    </source>
</evidence>
<keyword evidence="3" id="KW-0472">Membrane</keyword>